<comment type="caution">
    <text evidence="1">The sequence shown here is derived from an EMBL/GenBank/DDBJ whole genome shotgun (WGS) entry which is preliminary data.</text>
</comment>
<organism evidence="1 2">
    <name type="scientific">Batillaria attramentaria</name>
    <dbReference type="NCBI Taxonomy" id="370345"/>
    <lineage>
        <taxon>Eukaryota</taxon>
        <taxon>Metazoa</taxon>
        <taxon>Spiralia</taxon>
        <taxon>Lophotrochozoa</taxon>
        <taxon>Mollusca</taxon>
        <taxon>Gastropoda</taxon>
        <taxon>Caenogastropoda</taxon>
        <taxon>Sorbeoconcha</taxon>
        <taxon>Cerithioidea</taxon>
        <taxon>Batillariidae</taxon>
        <taxon>Batillaria</taxon>
    </lineage>
</organism>
<dbReference type="Proteomes" id="UP001519460">
    <property type="component" value="Unassembled WGS sequence"/>
</dbReference>
<feature type="non-terminal residue" evidence="1">
    <location>
        <position position="1"/>
    </location>
</feature>
<proteinExistence type="predicted"/>
<reference evidence="1 2" key="1">
    <citation type="journal article" date="2023" name="Sci. Data">
        <title>Genome assembly of the Korean intertidal mud-creeper Batillaria attramentaria.</title>
        <authorList>
            <person name="Patra A.K."/>
            <person name="Ho P.T."/>
            <person name="Jun S."/>
            <person name="Lee S.J."/>
            <person name="Kim Y."/>
            <person name="Won Y.J."/>
        </authorList>
    </citation>
    <scope>NUCLEOTIDE SEQUENCE [LARGE SCALE GENOMIC DNA]</scope>
    <source>
        <strain evidence="1">Wonlab-2016</strain>
    </source>
</reference>
<protein>
    <submittedName>
        <fullName evidence="1">Uncharacterized protein</fullName>
    </submittedName>
</protein>
<evidence type="ECO:0000313" key="1">
    <source>
        <dbReference type="EMBL" id="KAK7461589.1"/>
    </source>
</evidence>
<dbReference type="EMBL" id="JACVVK020000634">
    <property type="protein sequence ID" value="KAK7461589.1"/>
    <property type="molecule type" value="Genomic_DNA"/>
</dbReference>
<dbReference type="AlphaFoldDB" id="A0ABD0J5V0"/>
<feature type="non-terminal residue" evidence="1">
    <location>
        <position position="106"/>
    </location>
</feature>
<accession>A0ABD0J5V0</accession>
<keyword evidence="2" id="KW-1185">Reference proteome</keyword>
<evidence type="ECO:0000313" key="2">
    <source>
        <dbReference type="Proteomes" id="UP001519460"/>
    </source>
</evidence>
<sequence length="106" mass="11772">NDRVGKKGCFTFTSGVMYNTASCQLSTPCVSHSAIAQDMPAIITLTNLREITLRVLYTSWLPSVCGCRTSSWPEGNHYGERRLWSVVFAGCVFRFTEAWLLSVSAD</sequence>
<name>A0ABD0J5V0_9CAEN</name>
<gene>
    <name evidence="1" type="ORF">BaRGS_00038674</name>
</gene>